<proteinExistence type="predicted"/>
<evidence type="ECO:0000313" key="2">
    <source>
        <dbReference type="EMBL" id="MFC0349390.1"/>
    </source>
</evidence>
<feature type="transmembrane region" description="Helical" evidence="1">
    <location>
        <begin position="129"/>
        <end position="148"/>
    </location>
</feature>
<feature type="transmembrane region" description="Helical" evidence="1">
    <location>
        <begin position="12"/>
        <end position="31"/>
    </location>
</feature>
<feature type="transmembrane region" description="Helical" evidence="1">
    <location>
        <begin position="43"/>
        <end position="64"/>
    </location>
</feature>
<name>A0ABV6IC30_9BURK</name>
<dbReference type="InterPro" id="IPR021836">
    <property type="entry name" value="DUF3429"/>
</dbReference>
<dbReference type="PANTHER" id="PTHR15887:SF1">
    <property type="entry name" value="TRANSMEMBRANE PROTEIN 69"/>
    <property type="match status" value="1"/>
</dbReference>
<evidence type="ECO:0000313" key="3">
    <source>
        <dbReference type="Proteomes" id="UP001589844"/>
    </source>
</evidence>
<keyword evidence="1" id="KW-0472">Membrane</keyword>
<gene>
    <name evidence="2" type="ORF">ACFFJH_06205</name>
</gene>
<dbReference type="Proteomes" id="UP001589844">
    <property type="component" value="Unassembled WGS sequence"/>
</dbReference>
<accession>A0ABV6IC30</accession>
<dbReference type="EMBL" id="JBHLXJ010000007">
    <property type="protein sequence ID" value="MFC0349390.1"/>
    <property type="molecule type" value="Genomic_DNA"/>
</dbReference>
<reference evidence="2 3" key="1">
    <citation type="submission" date="2024-09" db="EMBL/GenBank/DDBJ databases">
        <authorList>
            <person name="Sun Q."/>
            <person name="Mori K."/>
        </authorList>
    </citation>
    <scope>NUCLEOTIDE SEQUENCE [LARGE SCALE GENOMIC DNA]</scope>
    <source>
        <strain evidence="2 3">CCM 8677</strain>
    </source>
</reference>
<dbReference type="RefSeq" id="WP_390210980.1">
    <property type="nucleotide sequence ID" value="NZ_JBHLXJ010000007.1"/>
</dbReference>
<evidence type="ECO:0000256" key="1">
    <source>
        <dbReference type="SAM" id="Phobius"/>
    </source>
</evidence>
<feature type="transmembrane region" description="Helical" evidence="1">
    <location>
        <begin position="76"/>
        <end position="109"/>
    </location>
</feature>
<dbReference type="Pfam" id="PF11911">
    <property type="entry name" value="DUF3429"/>
    <property type="match status" value="1"/>
</dbReference>
<dbReference type="PANTHER" id="PTHR15887">
    <property type="entry name" value="TRANSMEMBRANE PROTEIN 69"/>
    <property type="match status" value="1"/>
</dbReference>
<protein>
    <submittedName>
        <fullName evidence="2">DUF3429 domain-containing protein</fullName>
    </submittedName>
</protein>
<sequence length="150" mass="17420">MYTLDKQFATRLGLVGLSPFVLLTLLCWIVHPDWMEFFIDAQLVYGIAILGFLGGLHWGLALIGKERDAREAKRDLLWGVLPAIIAWFGMSNMLLGFVIQVLAFIFSYQYDKRMYVRFNMPEWFVELRFRLTCVVVTTQVFTFLAANIRL</sequence>
<keyword evidence="1" id="KW-1133">Transmembrane helix</keyword>
<organism evidence="2 3">
    <name type="scientific">Undibacterium danionis</name>
    <dbReference type="NCBI Taxonomy" id="1812100"/>
    <lineage>
        <taxon>Bacteria</taxon>
        <taxon>Pseudomonadati</taxon>
        <taxon>Pseudomonadota</taxon>
        <taxon>Betaproteobacteria</taxon>
        <taxon>Burkholderiales</taxon>
        <taxon>Oxalobacteraceae</taxon>
        <taxon>Undibacterium</taxon>
    </lineage>
</organism>
<keyword evidence="3" id="KW-1185">Reference proteome</keyword>
<comment type="caution">
    <text evidence="2">The sequence shown here is derived from an EMBL/GenBank/DDBJ whole genome shotgun (WGS) entry which is preliminary data.</text>
</comment>
<keyword evidence="1" id="KW-0812">Transmembrane</keyword>